<reference evidence="2 3" key="1">
    <citation type="submission" date="2014-09" db="EMBL/GenBank/DDBJ databases">
        <title>Genome sequence of Flavobacterium aquidurense RC62.</title>
        <authorList>
            <person name="Kim J.F."/>
            <person name="Kwak M.-J."/>
        </authorList>
    </citation>
    <scope>NUCLEOTIDE SEQUENCE [LARGE SCALE GENOMIC DNA]</scope>
    <source>
        <strain evidence="2 3">RC62</strain>
    </source>
</reference>
<dbReference type="EMBL" id="JRLF01000010">
    <property type="protein sequence ID" value="KQB40469.1"/>
    <property type="molecule type" value="Genomic_DNA"/>
</dbReference>
<dbReference type="Proteomes" id="UP000050443">
    <property type="component" value="Unassembled WGS sequence"/>
</dbReference>
<evidence type="ECO:0000256" key="1">
    <source>
        <dbReference type="SAM" id="Phobius"/>
    </source>
</evidence>
<proteinExistence type="predicted"/>
<keyword evidence="1" id="KW-0472">Membrane</keyword>
<dbReference type="RefSeq" id="WP_055094917.1">
    <property type="nucleotide sequence ID" value="NZ_JRLF01000010.1"/>
</dbReference>
<keyword evidence="1" id="KW-1133">Transmembrane helix</keyword>
<dbReference type="PATRIC" id="fig|362413.3.peg.344"/>
<evidence type="ECO:0000313" key="3">
    <source>
        <dbReference type="Proteomes" id="UP000050443"/>
    </source>
</evidence>
<name>A0A0Q0WW54_9FLAO</name>
<dbReference type="AlphaFoldDB" id="A0A0Q0WW54"/>
<keyword evidence="1" id="KW-0812">Transmembrane</keyword>
<sequence>MDFKNFKNPQPIVLHITLENKEKETKIPVRNYKRYDYYNTKKNPENKNESVKVFLGSLIVLTAITSFIALLIMIA</sequence>
<protein>
    <submittedName>
        <fullName evidence="2">Uncharacterized protein</fullName>
    </submittedName>
</protein>
<feature type="transmembrane region" description="Helical" evidence="1">
    <location>
        <begin position="53"/>
        <end position="74"/>
    </location>
</feature>
<accession>A0A0Q0WW54</accession>
<organism evidence="2 3">
    <name type="scientific">Flavobacterium aquidurense</name>
    <dbReference type="NCBI Taxonomy" id="362413"/>
    <lineage>
        <taxon>Bacteria</taxon>
        <taxon>Pseudomonadati</taxon>
        <taxon>Bacteroidota</taxon>
        <taxon>Flavobacteriia</taxon>
        <taxon>Flavobacteriales</taxon>
        <taxon>Flavobacteriaceae</taxon>
        <taxon>Flavobacterium</taxon>
    </lineage>
</organism>
<evidence type="ECO:0000313" key="2">
    <source>
        <dbReference type="EMBL" id="KQB40469.1"/>
    </source>
</evidence>
<comment type="caution">
    <text evidence="2">The sequence shown here is derived from an EMBL/GenBank/DDBJ whole genome shotgun (WGS) entry which is preliminary data.</text>
</comment>
<gene>
    <name evidence="2" type="ORF">RC62_359</name>
</gene>
<dbReference type="OrthoDB" id="1366171at2"/>